<gene>
    <name evidence="1" type="ORF">QJ048_10740</name>
</gene>
<dbReference type="EMBL" id="JASBRG010000006">
    <property type="protein sequence ID" value="MDI3320252.1"/>
    <property type="molecule type" value="Genomic_DNA"/>
</dbReference>
<proteinExistence type="predicted"/>
<dbReference type="Proteomes" id="UP001226434">
    <property type="component" value="Unassembled WGS sequence"/>
</dbReference>
<protein>
    <submittedName>
        <fullName evidence="1">Uncharacterized protein</fullName>
    </submittedName>
</protein>
<name>A0ABT6REI6_9BACT</name>
<sequence>MNITKRMNNIEGKKSQIDFNKLERIAMALRGVDGIMVSYAL</sequence>
<reference evidence="1 2" key="1">
    <citation type="submission" date="2023-05" db="EMBL/GenBank/DDBJ databases">
        <title>Genome sequence of Pinibacter sp. MAH-24.</title>
        <authorList>
            <person name="Huq M.A."/>
        </authorList>
    </citation>
    <scope>NUCLEOTIDE SEQUENCE [LARGE SCALE GENOMIC DNA]</scope>
    <source>
        <strain evidence="1 2">MAH-24</strain>
    </source>
</reference>
<comment type="caution">
    <text evidence="1">The sequence shown here is derived from an EMBL/GenBank/DDBJ whole genome shotgun (WGS) entry which is preliminary data.</text>
</comment>
<evidence type="ECO:0000313" key="2">
    <source>
        <dbReference type="Proteomes" id="UP001226434"/>
    </source>
</evidence>
<accession>A0ABT6REI6</accession>
<dbReference type="RefSeq" id="WP_282334349.1">
    <property type="nucleotide sequence ID" value="NZ_JASBRG010000006.1"/>
</dbReference>
<evidence type="ECO:0000313" key="1">
    <source>
        <dbReference type="EMBL" id="MDI3320252.1"/>
    </source>
</evidence>
<keyword evidence="2" id="KW-1185">Reference proteome</keyword>
<organism evidence="1 2">
    <name type="scientific">Pinibacter soli</name>
    <dbReference type="NCBI Taxonomy" id="3044211"/>
    <lineage>
        <taxon>Bacteria</taxon>
        <taxon>Pseudomonadati</taxon>
        <taxon>Bacteroidota</taxon>
        <taxon>Chitinophagia</taxon>
        <taxon>Chitinophagales</taxon>
        <taxon>Chitinophagaceae</taxon>
        <taxon>Pinibacter</taxon>
    </lineage>
</organism>